<proteinExistence type="predicted"/>
<reference evidence="2 3" key="1">
    <citation type="submission" date="2020-04" db="EMBL/GenBank/DDBJ databases">
        <authorList>
            <person name="Alioto T."/>
            <person name="Alioto T."/>
            <person name="Gomez Garrido J."/>
        </authorList>
    </citation>
    <scope>NUCLEOTIDE SEQUENCE [LARGE SCALE GENOMIC DNA]</scope>
</reference>
<name>A0A8S1CK53_9INSE</name>
<gene>
    <name evidence="2" type="ORF">CLODIP_2_CD00896</name>
</gene>
<evidence type="ECO:0000313" key="2">
    <source>
        <dbReference type="EMBL" id="CAB3368651.1"/>
    </source>
</evidence>
<feature type="signal peptide" evidence="1">
    <location>
        <begin position="1"/>
        <end position="16"/>
    </location>
</feature>
<dbReference type="AlphaFoldDB" id="A0A8S1CK53"/>
<dbReference type="Proteomes" id="UP000494165">
    <property type="component" value="Unassembled WGS sequence"/>
</dbReference>
<accession>A0A8S1CK53</accession>
<comment type="caution">
    <text evidence="2">The sequence shown here is derived from an EMBL/GenBank/DDBJ whole genome shotgun (WGS) entry which is preliminary data.</text>
</comment>
<feature type="chain" id="PRO_5035928692" evidence="1">
    <location>
        <begin position="17"/>
        <end position="396"/>
    </location>
</feature>
<sequence>MFVARALVIIFSALMASGPISPLGQSMSSEDTDKVMRKSYEFLERLDKQQFILIIGDLGGERSELSRFLRNDRTPILGENRFQFPRFDEDNKTGVMIIDWPVFNEPIIPPIQVDLMRAFVTKKIFDKASFLKILIVAPDDIKKNSNANILLSTFTKLAKVLYVNCDAFYYSIGIIGSVTSEQDETEYKAVLHAILNSLKHSEALLRDRSFSVFESGLEQQDEKTKLHSNSLYQRRSLLISHVRENYAFEVFMRPGSNENLWTQEKREKLRSFVFDKLSFSSPTKKELYQVVVTRATENYAYMNLDKFNNKSLATALRDRIVTTVLQTDFYKGNVGQINVFLSPDTKKPIDISTITKYYEDFISKIQDMNEEEFSAYLFELSPHAERRWYRTHQLVG</sequence>
<organism evidence="2 3">
    <name type="scientific">Cloeon dipterum</name>
    <dbReference type="NCBI Taxonomy" id="197152"/>
    <lineage>
        <taxon>Eukaryota</taxon>
        <taxon>Metazoa</taxon>
        <taxon>Ecdysozoa</taxon>
        <taxon>Arthropoda</taxon>
        <taxon>Hexapoda</taxon>
        <taxon>Insecta</taxon>
        <taxon>Pterygota</taxon>
        <taxon>Palaeoptera</taxon>
        <taxon>Ephemeroptera</taxon>
        <taxon>Pisciforma</taxon>
        <taxon>Baetidae</taxon>
        <taxon>Cloeon</taxon>
    </lineage>
</organism>
<evidence type="ECO:0000313" key="3">
    <source>
        <dbReference type="Proteomes" id="UP000494165"/>
    </source>
</evidence>
<keyword evidence="3" id="KW-1185">Reference proteome</keyword>
<evidence type="ECO:0000256" key="1">
    <source>
        <dbReference type="SAM" id="SignalP"/>
    </source>
</evidence>
<keyword evidence="1" id="KW-0732">Signal</keyword>
<protein>
    <submittedName>
        <fullName evidence="2">Uncharacterized protein</fullName>
    </submittedName>
</protein>
<dbReference type="EMBL" id="CADEPI010000039">
    <property type="protein sequence ID" value="CAB3368651.1"/>
    <property type="molecule type" value="Genomic_DNA"/>
</dbReference>